<keyword evidence="8 11" id="KW-1133">Transmembrane helix</keyword>
<evidence type="ECO:0000256" key="11">
    <source>
        <dbReference type="SAM" id="Phobius"/>
    </source>
</evidence>
<dbReference type="OrthoDB" id="9792439at2"/>
<dbReference type="AlphaFoldDB" id="A0A5C8KKK6"/>
<dbReference type="PANTHER" id="PTHR33446:SF2">
    <property type="entry name" value="PROTEIN TONB"/>
    <property type="match status" value="1"/>
</dbReference>
<dbReference type="RefSeq" id="WP_147892436.1">
    <property type="nucleotide sequence ID" value="NZ_VRTS01000010.1"/>
</dbReference>
<comment type="subcellular location">
    <subcellularLocation>
        <location evidence="1">Cell inner membrane</location>
        <topology evidence="1">Single-pass membrane protein</topology>
        <orientation evidence="1">Periplasmic side</orientation>
    </subcellularLocation>
</comment>
<evidence type="ECO:0000256" key="6">
    <source>
        <dbReference type="ARBA" id="ARBA00022692"/>
    </source>
</evidence>
<evidence type="ECO:0000313" key="14">
    <source>
        <dbReference type="Proteomes" id="UP000321248"/>
    </source>
</evidence>
<dbReference type="InterPro" id="IPR051045">
    <property type="entry name" value="TonB-dependent_transducer"/>
</dbReference>
<dbReference type="PANTHER" id="PTHR33446">
    <property type="entry name" value="PROTEIN TONB-RELATED"/>
    <property type="match status" value="1"/>
</dbReference>
<accession>A0A5C8KKK6</accession>
<keyword evidence="5" id="KW-0997">Cell inner membrane</keyword>
<dbReference type="InterPro" id="IPR006260">
    <property type="entry name" value="TonB/TolA_C"/>
</dbReference>
<dbReference type="Proteomes" id="UP000321248">
    <property type="component" value="Unassembled WGS sequence"/>
</dbReference>
<evidence type="ECO:0000256" key="5">
    <source>
        <dbReference type="ARBA" id="ARBA00022519"/>
    </source>
</evidence>
<evidence type="ECO:0000256" key="4">
    <source>
        <dbReference type="ARBA" id="ARBA00022475"/>
    </source>
</evidence>
<dbReference type="PROSITE" id="PS52015">
    <property type="entry name" value="TONB_CTD"/>
    <property type="match status" value="1"/>
</dbReference>
<organism evidence="13 14">
    <name type="scientific">Alkalisalibacterium limincola</name>
    <dbReference type="NCBI Taxonomy" id="2699169"/>
    <lineage>
        <taxon>Bacteria</taxon>
        <taxon>Pseudomonadati</taxon>
        <taxon>Pseudomonadota</taxon>
        <taxon>Gammaproteobacteria</taxon>
        <taxon>Lysobacterales</taxon>
        <taxon>Lysobacteraceae</taxon>
        <taxon>Alkalisalibacterium</taxon>
    </lineage>
</organism>
<feature type="region of interest" description="Disordered" evidence="10">
    <location>
        <begin position="204"/>
        <end position="232"/>
    </location>
</feature>
<dbReference type="Pfam" id="PF03544">
    <property type="entry name" value="TonB_C"/>
    <property type="match status" value="1"/>
</dbReference>
<evidence type="ECO:0000256" key="1">
    <source>
        <dbReference type="ARBA" id="ARBA00004383"/>
    </source>
</evidence>
<keyword evidence="4" id="KW-1003">Cell membrane</keyword>
<evidence type="ECO:0000256" key="3">
    <source>
        <dbReference type="ARBA" id="ARBA00022448"/>
    </source>
</evidence>
<keyword evidence="7" id="KW-0653">Protein transport</keyword>
<feature type="compositionally biased region" description="Pro residues" evidence="10">
    <location>
        <begin position="68"/>
        <end position="79"/>
    </location>
</feature>
<evidence type="ECO:0000256" key="10">
    <source>
        <dbReference type="SAM" id="MobiDB-lite"/>
    </source>
</evidence>
<reference evidence="13 14" key="1">
    <citation type="submission" date="2019-08" db="EMBL/GenBank/DDBJ databases">
        <authorList>
            <person name="Karlyshev A.V."/>
        </authorList>
    </citation>
    <scope>NUCLEOTIDE SEQUENCE [LARGE SCALE GENOMIC DNA]</scope>
    <source>
        <strain evidence="13 14">Alg18-2.2</strain>
    </source>
</reference>
<evidence type="ECO:0000256" key="2">
    <source>
        <dbReference type="ARBA" id="ARBA00006555"/>
    </source>
</evidence>
<evidence type="ECO:0000256" key="7">
    <source>
        <dbReference type="ARBA" id="ARBA00022927"/>
    </source>
</evidence>
<comment type="similarity">
    <text evidence="2">Belongs to the TonB family.</text>
</comment>
<feature type="domain" description="TonB C-terminal" evidence="12">
    <location>
        <begin position="136"/>
        <end position="232"/>
    </location>
</feature>
<dbReference type="Gene3D" id="3.30.1150.10">
    <property type="match status" value="1"/>
</dbReference>
<dbReference type="GO" id="GO:0015031">
    <property type="term" value="P:protein transport"/>
    <property type="evidence" value="ECO:0007669"/>
    <property type="project" value="UniProtKB-KW"/>
</dbReference>
<evidence type="ECO:0000256" key="8">
    <source>
        <dbReference type="ARBA" id="ARBA00022989"/>
    </source>
</evidence>
<proteinExistence type="inferred from homology"/>
<comment type="caution">
    <text evidence="13">The sequence shown here is derived from an EMBL/GenBank/DDBJ whole genome shotgun (WGS) entry which is preliminary data.</text>
</comment>
<feature type="region of interest" description="Disordered" evidence="10">
    <location>
        <begin position="65"/>
        <end position="97"/>
    </location>
</feature>
<evidence type="ECO:0000313" key="13">
    <source>
        <dbReference type="EMBL" id="TXK59822.1"/>
    </source>
</evidence>
<dbReference type="GO" id="GO:0031992">
    <property type="term" value="F:energy transducer activity"/>
    <property type="evidence" value="ECO:0007669"/>
    <property type="project" value="TreeGrafter"/>
</dbReference>
<evidence type="ECO:0000259" key="12">
    <source>
        <dbReference type="PROSITE" id="PS52015"/>
    </source>
</evidence>
<gene>
    <name evidence="13" type="ORF">FU658_12780</name>
</gene>
<keyword evidence="14" id="KW-1185">Reference proteome</keyword>
<protein>
    <submittedName>
        <fullName evidence="13">Energy transducer TonB</fullName>
    </submittedName>
</protein>
<keyword evidence="9 11" id="KW-0472">Membrane</keyword>
<evidence type="ECO:0000256" key="9">
    <source>
        <dbReference type="ARBA" id="ARBA00023136"/>
    </source>
</evidence>
<feature type="compositionally biased region" description="Low complexity" evidence="10">
    <location>
        <begin position="80"/>
        <end position="90"/>
    </location>
</feature>
<dbReference type="NCBIfam" id="TIGR01352">
    <property type="entry name" value="tonB_Cterm"/>
    <property type="match status" value="1"/>
</dbReference>
<keyword evidence="3" id="KW-0813">Transport</keyword>
<dbReference type="InterPro" id="IPR037682">
    <property type="entry name" value="TonB_C"/>
</dbReference>
<keyword evidence="6 11" id="KW-0812">Transmembrane</keyword>
<dbReference type="GO" id="GO:0055085">
    <property type="term" value="P:transmembrane transport"/>
    <property type="evidence" value="ECO:0007669"/>
    <property type="project" value="InterPro"/>
</dbReference>
<dbReference type="GO" id="GO:0098797">
    <property type="term" value="C:plasma membrane protein complex"/>
    <property type="evidence" value="ECO:0007669"/>
    <property type="project" value="TreeGrafter"/>
</dbReference>
<feature type="transmembrane region" description="Helical" evidence="11">
    <location>
        <begin position="24"/>
        <end position="43"/>
    </location>
</feature>
<dbReference type="EMBL" id="VRTS01000010">
    <property type="protein sequence ID" value="TXK59822.1"/>
    <property type="molecule type" value="Genomic_DNA"/>
</dbReference>
<sequence>MAQAITFNGFHDTVESKHPDPARIGALGATMALNLGALLVLAMPMQANLGPQMLAPPPTNPIVDIVPRPAPPPPPPMPTRPVSAQPAQATPAPPPEAPVLVRGEAGPLDIPAPPLAANPGPVIETGGDVGAGAGAAGPAALRYIAASAPPYPRPAVRAGLTGTVWLRVLVDEAGRPASVEVDQSSGHRVLDDAARRHVLAHWQFQPALHDGQPTRPGDGSRSSSSSTTEPVA</sequence>
<name>A0A5C8KKK6_9GAMM</name>
<dbReference type="SUPFAM" id="SSF74653">
    <property type="entry name" value="TolA/TonB C-terminal domain"/>
    <property type="match status" value="1"/>
</dbReference>